<keyword evidence="3 4" id="KW-0067">ATP-binding</keyword>
<name>A0A8J8CC62_9EURY</name>
<dbReference type="GO" id="GO:0016874">
    <property type="term" value="F:ligase activity"/>
    <property type="evidence" value="ECO:0007669"/>
    <property type="project" value="UniProtKB-KW"/>
</dbReference>
<evidence type="ECO:0000259" key="6">
    <source>
        <dbReference type="PROSITE" id="PS50975"/>
    </source>
</evidence>
<gene>
    <name evidence="7" type="ORF">EGD98_16010</name>
</gene>
<feature type="domain" description="ATP-grasp" evidence="6">
    <location>
        <begin position="128"/>
        <end position="326"/>
    </location>
</feature>
<comment type="caution">
    <text evidence="7">The sequence shown here is derived from an EMBL/GenBank/DDBJ whole genome shotgun (WGS) entry which is preliminary data.</text>
</comment>
<protein>
    <submittedName>
        <fullName evidence="7">Carboxylate--amine ligase</fullName>
    </submittedName>
</protein>
<dbReference type="GO" id="GO:0005524">
    <property type="term" value="F:ATP binding"/>
    <property type="evidence" value="ECO:0007669"/>
    <property type="project" value="UniProtKB-UniRule"/>
</dbReference>
<dbReference type="EMBL" id="RKLQ01000002">
    <property type="protein sequence ID" value="MBX0305173.1"/>
    <property type="molecule type" value="Genomic_DNA"/>
</dbReference>
<evidence type="ECO:0000256" key="5">
    <source>
        <dbReference type="SAM" id="MobiDB-lite"/>
    </source>
</evidence>
<dbReference type="GO" id="GO:0046872">
    <property type="term" value="F:metal ion binding"/>
    <property type="evidence" value="ECO:0007669"/>
    <property type="project" value="InterPro"/>
</dbReference>
<dbReference type="Gene3D" id="3.30.470.20">
    <property type="entry name" value="ATP-grasp fold, B domain"/>
    <property type="match status" value="1"/>
</dbReference>
<evidence type="ECO:0000256" key="2">
    <source>
        <dbReference type="ARBA" id="ARBA00022741"/>
    </source>
</evidence>
<accession>A0A8J8CC62</accession>
<reference evidence="7" key="1">
    <citation type="submission" date="2021-06" db="EMBL/GenBank/DDBJ databases">
        <title>Halomicroarcula sp. F24A a new haloarchaeum isolated from saline soil.</title>
        <authorList>
            <person name="Duran-Viseras A."/>
            <person name="Sanchez-Porro C."/>
            <person name="Ventosa A."/>
        </authorList>
    </citation>
    <scope>NUCLEOTIDE SEQUENCE</scope>
    <source>
        <strain evidence="7">F24A</strain>
    </source>
</reference>
<dbReference type="GO" id="GO:0005829">
    <property type="term" value="C:cytosol"/>
    <property type="evidence" value="ECO:0007669"/>
    <property type="project" value="TreeGrafter"/>
</dbReference>
<dbReference type="PROSITE" id="PS50975">
    <property type="entry name" value="ATP_GRASP"/>
    <property type="match status" value="1"/>
</dbReference>
<dbReference type="InterPro" id="IPR013815">
    <property type="entry name" value="ATP_grasp_subdomain_1"/>
</dbReference>
<evidence type="ECO:0000313" key="8">
    <source>
        <dbReference type="Proteomes" id="UP000783863"/>
    </source>
</evidence>
<dbReference type="PANTHER" id="PTHR43055">
    <property type="entry name" value="FORMATE-DEPENDENT PHOSPHORIBOSYLGLYCINAMIDE FORMYLTRANSFERASE"/>
    <property type="match status" value="1"/>
</dbReference>
<organism evidence="7 8">
    <name type="scientific">Haloarcula salinisoli</name>
    <dbReference type="NCBI Taxonomy" id="2487746"/>
    <lineage>
        <taxon>Archaea</taxon>
        <taxon>Methanobacteriati</taxon>
        <taxon>Methanobacteriota</taxon>
        <taxon>Stenosarchaea group</taxon>
        <taxon>Halobacteria</taxon>
        <taxon>Halobacteriales</taxon>
        <taxon>Haloarculaceae</taxon>
        <taxon>Haloarcula</taxon>
    </lineage>
</organism>
<keyword evidence="2 4" id="KW-0547">Nucleotide-binding</keyword>
<dbReference type="AlphaFoldDB" id="A0A8J8CC62"/>
<dbReference type="Proteomes" id="UP000783863">
    <property type="component" value="Unassembled WGS sequence"/>
</dbReference>
<keyword evidence="1 7" id="KW-0436">Ligase</keyword>
<evidence type="ECO:0000313" key="7">
    <source>
        <dbReference type="EMBL" id="MBX0305173.1"/>
    </source>
</evidence>
<dbReference type="SUPFAM" id="SSF56059">
    <property type="entry name" value="Glutathione synthetase ATP-binding domain-like"/>
    <property type="match status" value="1"/>
</dbReference>
<sequence length="434" mass="47550">MMPDSDPDAYRTLVLDADSQAGLCVVRSLGKRGVPVTAASDTDRSLGALSRYSESAVTHHPPAEAPDAFVDQLVDVLAAGDYFAVIPVNDATTKVVAQRKARLEATGTTVGVPDWDRAKLAYDKAQTFELAESLSVPTPATHAPDSLADVERLADDLAYPVVVKSRSKYVDDPAGRLHLHRVGDDSYADGPGELVATYRDVLARNDHLDAVPPLVQAYVPGETTTTVGVAEDGEFRAWFQERRLRTTPHSGGNSTVITGMRDTRMRDHAAEVVDALEWTGPIQVEFMHTPDDEYYLIEVNGRYWGSVPLAVDSGVDVPWLHLCQLDGHTPTNPPVYRDDVIHQRLLYGDIKWLAERLSDGHPLAAARFLAAFGYARPVFLRSEDPLPSAVAPLQWFGQRAQKVYEEVREALVSGGEDESEAREEPERVATVSDD</sequence>
<feature type="region of interest" description="Disordered" evidence="5">
    <location>
        <begin position="411"/>
        <end position="434"/>
    </location>
</feature>
<proteinExistence type="predicted"/>
<dbReference type="InterPro" id="IPR011761">
    <property type="entry name" value="ATP-grasp"/>
</dbReference>
<evidence type="ECO:0000256" key="4">
    <source>
        <dbReference type="PROSITE-ProRule" id="PRU00409"/>
    </source>
</evidence>
<evidence type="ECO:0000256" key="1">
    <source>
        <dbReference type="ARBA" id="ARBA00022598"/>
    </source>
</evidence>
<keyword evidence="8" id="KW-1185">Reference proteome</keyword>
<dbReference type="Gene3D" id="3.40.50.20">
    <property type="match status" value="1"/>
</dbReference>
<dbReference type="PANTHER" id="PTHR43055:SF1">
    <property type="entry name" value="FORMATE-DEPENDENT PHOSPHORIBOSYLGLYCINAMIDE FORMYLTRANSFERASE"/>
    <property type="match status" value="1"/>
</dbReference>
<evidence type="ECO:0000256" key="3">
    <source>
        <dbReference type="ARBA" id="ARBA00022840"/>
    </source>
</evidence>
<dbReference type="RefSeq" id="WP_220589362.1">
    <property type="nucleotide sequence ID" value="NZ_RKLQ01000002.1"/>
</dbReference>
<dbReference type="Gene3D" id="3.30.1490.20">
    <property type="entry name" value="ATP-grasp fold, A domain"/>
    <property type="match status" value="1"/>
</dbReference>